<organism evidence="2 3">
    <name type="scientific">Turnera subulata</name>
    <dbReference type="NCBI Taxonomy" id="218843"/>
    <lineage>
        <taxon>Eukaryota</taxon>
        <taxon>Viridiplantae</taxon>
        <taxon>Streptophyta</taxon>
        <taxon>Embryophyta</taxon>
        <taxon>Tracheophyta</taxon>
        <taxon>Spermatophyta</taxon>
        <taxon>Magnoliopsida</taxon>
        <taxon>eudicotyledons</taxon>
        <taxon>Gunneridae</taxon>
        <taxon>Pentapetalae</taxon>
        <taxon>rosids</taxon>
        <taxon>fabids</taxon>
        <taxon>Malpighiales</taxon>
        <taxon>Passifloraceae</taxon>
        <taxon>Turnera</taxon>
    </lineage>
</organism>
<keyword evidence="3" id="KW-1185">Reference proteome</keyword>
<name>A0A9Q0JGL3_9ROSI</name>
<reference evidence="2" key="1">
    <citation type="submission" date="2022-02" db="EMBL/GenBank/DDBJ databases">
        <authorList>
            <person name="Henning P.M."/>
            <person name="McCubbin A.G."/>
            <person name="Shore J.S."/>
        </authorList>
    </citation>
    <scope>NUCLEOTIDE SEQUENCE</scope>
    <source>
        <strain evidence="2">F60SS</strain>
        <tissue evidence="2">Leaves</tissue>
    </source>
</reference>
<gene>
    <name evidence="2" type="ORF">Tsubulata_007635</name>
</gene>
<sequence length="117" mass="14543">FSQEQKEKEEERDQNFYSIRFFLHFTIPCLPSRRHSPHSLTHRKNGRQKIHRPPQRLHLRRRLRHRRRLRLAFSFFHSFDNCNCYCNCCTKMWNAILQQMKMTDLETRVCKAQLRLR</sequence>
<feature type="non-terminal residue" evidence="2">
    <location>
        <position position="1"/>
    </location>
</feature>
<accession>A0A9Q0JGL3</accession>
<evidence type="ECO:0000313" key="2">
    <source>
        <dbReference type="EMBL" id="KAJ4840362.1"/>
    </source>
</evidence>
<evidence type="ECO:0000256" key="1">
    <source>
        <dbReference type="SAM" id="MobiDB-lite"/>
    </source>
</evidence>
<dbReference type="EMBL" id="JAKUCV010003057">
    <property type="protein sequence ID" value="KAJ4840362.1"/>
    <property type="molecule type" value="Genomic_DNA"/>
</dbReference>
<evidence type="ECO:0000313" key="3">
    <source>
        <dbReference type="Proteomes" id="UP001141552"/>
    </source>
</evidence>
<protein>
    <submittedName>
        <fullName evidence="2">Uncharacterized protein</fullName>
    </submittedName>
</protein>
<reference evidence="2" key="2">
    <citation type="journal article" date="2023" name="Plants (Basel)">
        <title>Annotation of the Turnera subulata (Passifloraceae) Draft Genome Reveals the S-Locus Evolved after the Divergence of Turneroideae from Passifloroideae in a Stepwise Manner.</title>
        <authorList>
            <person name="Henning P.M."/>
            <person name="Roalson E.H."/>
            <person name="Mir W."/>
            <person name="McCubbin A.G."/>
            <person name="Shore J.S."/>
        </authorList>
    </citation>
    <scope>NUCLEOTIDE SEQUENCE</scope>
    <source>
        <strain evidence="2">F60SS</strain>
    </source>
</reference>
<dbReference type="Proteomes" id="UP001141552">
    <property type="component" value="Unassembled WGS sequence"/>
</dbReference>
<dbReference type="AlphaFoldDB" id="A0A9Q0JGL3"/>
<proteinExistence type="predicted"/>
<feature type="region of interest" description="Disordered" evidence="1">
    <location>
        <begin position="34"/>
        <end position="54"/>
    </location>
</feature>
<comment type="caution">
    <text evidence="2">The sequence shown here is derived from an EMBL/GenBank/DDBJ whole genome shotgun (WGS) entry which is preliminary data.</text>
</comment>